<evidence type="ECO:0000256" key="1">
    <source>
        <dbReference type="SAM" id="MobiDB-lite"/>
    </source>
</evidence>
<reference evidence="2 3" key="1">
    <citation type="submission" date="2024-09" db="EMBL/GenBank/DDBJ databases">
        <authorList>
            <person name="Sun Q."/>
            <person name="Mori K."/>
        </authorList>
    </citation>
    <scope>NUCLEOTIDE SEQUENCE [LARGE SCALE GENOMIC DNA]</scope>
    <source>
        <strain evidence="2 3">TBRC 3947</strain>
    </source>
</reference>
<gene>
    <name evidence="2" type="ORF">ACFFIA_00930</name>
</gene>
<evidence type="ECO:0000313" key="2">
    <source>
        <dbReference type="EMBL" id="MFC0526226.1"/>
    </source>
</evidence>
<dbReference type="EMBL" id="JBHLUH010000003">
    <property type="protein sequence ID" value="MFC0526226.1"/>
    <property type="molecule type" value="Genomic_DNA"/>
</dbReference>
<evidence type="ECO:0000313" key="3">
    <source>
        <dbReference type="Proteomes" id="UP001589867"/>
    </source>
</evidence>
<dbReference type="Proteomes" id="UP001589867">
    <property type="component" value="Unassembled WGS sequence"/>
</dbReference>
<protein>
    <submittedName>
        <fullName evidence="2">Uncharacterized protein</fullName>
    </submittedName>
</protein>
<keyword evidence="3" id="KW-1185">Reference proteome</keyword>
<feature type="compositionally biased region" description="Basic and acidic residues" evidence="1">
    <location>
        <begin position="159"/>
        <end position="198"/>
    </location>
</feature>
<organism evidence="2 3">
    <name type="scientific">Phytohabitans kaempferiae</name>
    <dbReference type="NCBI Taxonomy" id="1620943"/>
    <lineage>
        <taxon>Bacteria</taxon>
        <taxon>Bacillati</taxon>
        <taxon>Actinomycetota</taxon>
        <taxon>Actinomycetes</taxon>
        <taxon>Micromonosporales</taxon>
        <taxon>Micromonosporaceae</taxon>
    </lineage>
</organism>
<comment type="caution">
    <text evidence="2">The sequence shown here is derived from an EMBL/GenBank/DDBJ whole genome shotgun (WGS) entry which is preliminary data.</text>
</comment>
<feature type="compositionally biased region" description="Acidic residues" evidence="1">
    <location>
        <begin position="239"/>
        <end position="249"/>
    </location>
</feature>
<accession>A0ABV6LUY5</accession>
<feature type="region of interest" description="Disordered" evidence="1">
    <location>
        <begin position="109"/>
        <end position="280"/>
    </location>
</feature>
<dbReference type="RefSeq" id="WP_377243754.1">
    <property type="nucleotide sequence ID" value="NZ_JBHLUH010000003.1"/>
</dbReference>
<proteinExistence type="predicted"/>
<name>A0ABV6LUY5_9ACTN</name>
<feature type="compositionally biased region" description="Low complexity" evidence="1">
    <location>
        <begin position="217"/>
        <end position="238"/>
    </location>
</feature>
<sequence>MRLWDAFSNAMRTSRRRRIGPEDAERLLATGHDPARPELSRLLRAATAPPRRHELDGLEAALAAFEGAGRTTPPVAARQRWRALRPLAAAAATAAVLVGGVAVAAETGYLPGDNRPPPHEQLSPREVPPSPTHTSRGHASGPTHSTTPPSPSAQGSIPIDKRVEKLCRTWDDRRRKNKPMKPEELHDLSRVAGGEERIPTFCAPLIRPRGGGPASRPPSSTARPSATVSPSPTLSSGEGDFDQGDEDGDSQGNSRQEQERQRRQRQWPGQIGRATAQVGR</sequence>